<evidence type="ECO:0000313" key="11">
    <source>
        <dbReference type="EMBL" id="CDP05452.1"/>
    </source>
</evidence>
<proteinExistence type="inferred from homology"/>
<dbReference type="Gramene" id="CDP05452">
    <property type="protein sequence ID" value="CDP05452"/>
    <property type="gene ID" value="GSCOC_T00020507001"/>
</dbReference>
<dbReference type="InParanoid" id="A0A068UAZ1"/>
<keyword evidence="7 10" id="KW-1133">Transmembrane helix</keyword>
<dbReference type="GO" id="GO:0072657">
    <property type="term" value="P:protein localization to membrane"/>
    <property type="evidence" value="ECO:0007669"/>
    <property type="project" value="TreeGrafter"/>
</dbReference>
<evidence type="ECO:0000256" key="9">
    <source>
        <dbReference type="ARBA" id="ARBA00023136"/>
    </source>
</evidence>
<dbReference type="AlphaFoldDB" id="A0A068UAZ1"/>
<name>A0A068UAZ1_COFCA</name>
<reference evidence="12" key="1">
    <citation type="journal article" date="2014" name="Science">
        <title>The coffee genome provides insight into the convergent evolution of caffeine biosynthesis.</title>
        <authorList>
            <person name="Denoeud F."/>
            <person name="Carretero-Paulet L."/>
            <person name="Dereeper A."/>
            <person name="Droc G."/>
            <person name="Guyot R."/>
            <person name="Pietrella M."/>
            <person name="Zheng C."/>
            <person name="Alberti A."/>
            <person name="Anthony F."/>
            <person name="Aprea G."/>
            <person name="Aury J.M."/>
            <person name="Bento P."/>
            <person name="Bernard M."/>
            <person name="Bocs S."/>
            <person name="Campa C."/>
            <person name="Cenci A."/>
            <person name="Combes M.C."/>
            <person name="Crouzillat D."/>
            <person name="Da Silva C."/>
            <person name="Daddiego L."/>
            <person name="De Bellis F."/>
            <person name="Dussert S."/>
            <person name="Garsmeur O."/>
            <person name="Gayraud T."/>
            <person name="Guignon V."/>
            <person name="Jahn K."/>
            <person name="Jamilloux V."/>
            <person name="Joet T."/>
            <person name="Labadie K."/>
            <person name="Lan T."/>
            <person name="Leclercq J."/>
            <person name="Lepelley M."/>
            <person name="Leroy T."/>
            <person name="Li L.T."/>
            <person name="Librado P."/>
            <person name="Lopez L."/>
            <person name="Munoz A."/>
            <person name="Noel B."/>
            <person name="Pallavicini A."/>
            <person name="Perrotta G."/>
            <person name="Poncet V."/>
            <person name="Pot D."/>
            <person name="Priyono X."/>
            <person name="Rigoreau M."/>
            <person name="Rouard M."/>
            <person name="Rozas J."/>
            <person name="Tranchant-Dubreuil C."/>
            <person name="VanBuren R."/>
            <person name="Zhang Q."/>
            <person name="Andrade A.C."/>
            <person name="Argout X."/>
            <person name="Bertrand B."/>
            <person name="de Kochko A."/>
            <person name="Graziosi G."/>
            <person name="Henry R.J."/>
            <person name="Jayarama X."/>
            <person name="Ming R."/>
            <person name="Nagai C."/>
            <person name="Rounsley S."/>
            <person name="Sankoff D."/>
            <person name="Giuliano G."/>
            <person name="Albert V.A."/>
            <person name="Wincker P."/>
            <person name="Lashermes P."/>
        </authorList>
    </citation>
    <scope>NUCLEOTIDE SEQUENCE [LARGE SCALE GENOMIC DNA]</scope>
    <source>
        <strain evidence="12">cv. DH200-94</strain>
    </source>
</reference>
<dbReference type="Pfam" id="PF02990">
    <property type="entry name" value="EMP70"/>
    <property type="match status" value="1"/>
</dbReference>
<keyword evidence="4 10" id="KW-0812">Transmembrane</keyword>
<keyword evidence="8" id="KW-0333">Golgi apparatus</keyword>
<evidence type="ECO:0000256" key="4">
    <source>
        <dbReference type="ARBA" id="ARBA00022692"/>
    </source>
</evidence>
<dbReference type="Proteomes" id="UP000295252">
    <property type="component" value="Chromosome III"/>
</dbReference>
<dbReference type="EMBL" id="HG739100">
    <property type="protein sequence ID" value="CDP05452.1"/>
    <property type="molecule type" value="Genomic_DNA"/>
</dbReference>
<feature type="transmembrane region" description="Helical" evidence="10">
    <location>
        <begin position="93"/>
        <end position="109"/>
    </location>
</feature>
<evidence type="ECO:0000256" key="2">
    <source>
        <dbReference type="ARBA" id="ARBA00004653"/>
    </source>
</evidence>
<dbReference type="GO" id="GO:0000139">
    <property type="term" value="C:Golgi membrane"/>
    <property type="evidence" value="ECO:0007669"/>
    <property type="project" value="UniProtKB-SubCell"/>
</dbReference>
<keyword evidence="6" id="KW-0967">Endosome</keyword>
<dbReference type="OMA" id="MISAIWF"/>
<evidence type="ECO:0000256" key="8">
    <source>
        <dbReference type="ARBA" id="ARBA00023034"/>
    </source>
</evidence>
<evidence type="ECO:0000256" key="5">
    <source>
        <dbReference type="ARBA" id="ARBA00022729"/>
    </source>
</evidence>
<dbReference type="GO" id="GO:0010008">
    <property type="term" value="C:endosome membrane"/>
    <property type="evidence" value="ECO:0007669"/>
    <property type="project" value="UniProtKB-SubCell"/>
</dbReference>
<sequence length="167" mass="19441">MISAIWFYLVELYHIFDCVWGFRVYNPHGILCIVIVLVIIATTLLSIGLTYFQVAVKDHKWWLLVIIATTLLSIGLTYFQVAVKDHKWWRRSVYGSLVSLYLALFYLTFNLCTENSDLVKHTILYGHKCFFGCMAYIYDGIFLMLGTVGFRASLLFIWCIYGSIKYD</sequence>
<feature type="transmembrane region" description="Helical" evidence="10">
    <location>
        <begin position="141"/>
        <end position="161"/>
    </location>
</feature>
<dbReference type="PhylomeDB" id="A0A068UAZ1"/>
<evidence type="ECO:0000256" key="6">
    <source>
        <dbReference type="ARBA" id="ARBA00022753"/>
    </source>
</evidence>
<dbReference type="InterPro" id="IPR004240">
    <property type="entry name" value="EMP70"/>
</dbReference>
<comment type="subcellular location">
    <subcellularLocation>
        <location evidence="1">Endosome membrane</location>
        <topology evidence="1">Multi-pass membrane protein</topology>
    </subcellularLocation>
    <subcellularLocation>
        <location evidence="2">Golgi apparatus membrane</location>
        <topology evidence="2">Multi-pass membrane protein</topology>
    </subcellularLocation>
</comment>
<keyword evidence="5" id="KW-0732">Signal</keyword>
<evidence type="ECO:0000256" key="7">
    <source>
        <dbReference type="ARBA" id="ARBA00022989"/>
    </source>
</evidence>
<comment type="caution">
    <text evidence="10">Lacks conserved residue(s) required for the propagation of feature annotation.</text>
</comment>
<evidence type="ECO:0000256" key="10">
    <source>
        <dbReference type="RuleBase" id="RU363079"/>
    </source>
</evidence>
<feature type="transmembrane region" description="Helical" evidence="10">
    <location>
        <begin position="29"/>
        <end position="49"/>
    </location>
</feature>
<organism evidence="11 12">
    <name type="scientific">Coffea canephora</name>
    <name type="common">Robusta coffee</name>
    <dbReference type="NCBI Taxonomy" id="49390"/>
    <lineage>
        <taxon>Eukaryota</taxon>
        <taxon>Viridiplantae</taxon>
        <taxon>Streptophyta</taxon>
        <taxon>Embryophyta</taxon>
        <taxon>Tracheophyta</taxon>
        <taxon>Spermatophyta</taxon>
        <taxon>Magnoliopsida</taxon>
        <taxon>eudicotyledons</taxon>
        <taxon>Gunneridae</taxon>
        <taxon>Pentapetalae</taxon>
        <taxon>asterids</taxon>
        <taxon>lamiids</taxon>
        <taxon>Gentianales</taxon>
        <taxon>Rubiaceae</taxon>
        <taxon>Ixoroideae</taxon>
        <taxon>Gardenieae complex</taxon>
        <taxon>Bertiereae - Coffeeae clade</taxon>
        <taxon>Coffeeae</taxon>
        <taxon>Coffea</taxon>
    </lineage>
</organism>
<evidence type="ECO:0000256" key="1">
    <source>
        <dbReference type="ARBA" id="ARBA00004337"/>
    </source>
</evidence>
<dbReference type="PANTHER" id="PTHR10766">
    <property type="entry name" value="TRANSMEMBRANE 9 SUPERFAMILY PROTEIN"/>
    <property type="match status" value="1"/>
</dbReference>
<evidence type="ECO:0000313" key="12">
    <source>
        <dbReference type="Proteomes" id="UP000295252"/>
    </source>
</evidence>
<protein>
    <recommendedName>
        <fullName evidence="10">Transmembrane 9 superfamily member</fullName>
    </recommendedName>
</protein>
<keyword evidence="12" id="KW-1185">Reference proteome</keyword>
<gene>
    <name evidence="11" type="ORF">GSCOC_T00020507001</name>
</gene>
<evidence type="ECO:0000256" key="3">
    <source>
        <dbReference type="ARBA" id="ARBA00005227"/>
    </source>
</evidence>
<comment type="similarity">
    <text evidence="3 10">Belongs to the nonaspanin (TM9SF) (TC 9.A.2) family.</text>
</comment>
<feature type="transmembrane region" description="Helical" evidence="10">
    <location>
        <begin position="6"/>
        <end position="22"/>
    </location>
</feature>
<feature type="transmembrane region" description="Helical" evidence="10">
    <location>
        <begin position="61"/>
        <end position="81"/>
    </location>
</feature>
<keyword evidence="9 10" id="KW-0472">Membrane</keyword>
<dbReference type="PANTHER" id="PTHR10766:SF177">
    <property type="entry name" value="TRANSMEMBRANE 9 SUPERFAMILY MEMBER 1"/>
    <property type="match status" value="1"/>
</dbReference>
<accession>A0A068UAZ1</accession>